<proteinExistence type="predicted"/>
<dbReference type="InterPro" id="IPR005135">
    <property type="entry name" value="Endo/exonuclease/phosphatase"/>
</dbReference>
<protein>
    <recommendedName>
        <fullName evidence="1">Reverse transcriptase domain-containing protein</fullName>
    </recommendedName>
</protein>
<organism evidence="2 3">
    <name type="scientific">Ceratopteris richardii</name>
    <name type="common">Triangle waterfern</name>
    <dbReference type="NCBI Taxonomy" id="49495"/>
    <lineage>
        <taxon>Eukaryota</taxon>
        <taxon>Viridiplantae</taxon>
        <taxon>Streptophyta</taxon>
        <taxon>Embryophyta</taxon>
        <taxon>Tracheophyta</taxon>
        <taxon>Polypodiopsida</taxon>
        <taxon>Polypodiidae</taxon>
        <taxon>Polypodiales</taxon>
        <taxon>Pteridineae</taxon>
        <taxon>Pteridaceae</taxon>
        <taxon>Parkerioideae</taxon>
        <taxon>Ceratopteris</taxon>
    </lineage>
</organism>
<dbReference type="Proteomes" id="UP000825935">
    <property type="component" value="Chromosome 17"/>
</dbReference>
<reference evidence="2" key="1">
    <citation type="submission" date="2021-08" db="EMBL/GenBank/DDBJ databases">
        <title>WGS assembly of Ceratopteris richardii.</title>
        <authorList>
            <person name="Marchant D.B."/>
            <person name="Chen G."/>
            <person name="Jenkins J."/>
            <person name="Shu S."/>
            <person name="Leebens-Mack J."/>
            <person name="Grimwood J."/>
            <person name="Schmutz J."/>
            <person name="Soltis P."/>
            <person name="Soltis D."/>
            <person name="Chen Z.-H."/>
        </authorList>
    </citation>
    <scope>NUCLEOTIDE SEQUENCE</scope>
    <source>
        <strain evidence="2">Whitten #5841</strain>
        <tissue evidence="2">Leaf</tissue>
    </source>
</reference>
<dbReference type="InterPro" id="IPR036691">
    <property type="entry name" value="Endo/exonu/phosph_ase_sf"/>
</dbReference>
<comment type="caution">
    <text evidence="2">The sequence shown here is derived from an EMBL/GenBank/DDBJ whole genome shotgun (WGS) entry which is preliminary data.</text>
</comment>
<dbReference type="PANTHER" id="PTHR31635:SF196">
    <property type="entry name" value="REVERSE TRANSCRIPTASE DOMAIN-CONTAINING PROTEIN-RELATED"/>
    <property type="match status" value="1"/>
</dbReference>
<dbReference type="Gene3D" id="3.60.10.10">
    <property type="entry name" value="Endonuclease/exonuclease/phosphatase"/>
    <property type="match status" value="1"/>
</dbReference>
<dbReference type="PANTHER" id="PTHR31635">
    <property type="entry name" value="REVERSE TRANSCRIPTASE DOMAIN-CONTAINING PROTEIN-RELATED"/>
    <property type="match status" value="1"/>
</dbReference>
<dbReference type="OMA" id="WRSEENT"/>
<dbReference type="InterPro" id="IPR043502">
    <property type="entry name" value="DNA/RNA_pol_sf"/>
</dbReference>
<dbReference type="SUPFAM" id="SSF56672">
    <property type="entry name" value="DNA/RNA polymerases"/>
    <property type="match status" value="1"/>
</dbReference>
<keyword evidence="3" id="KW-1185">Reference proteome</keyword>
<evidence type="ECO:0000313" key="2">
    <source>
        <dbReference type="EMBL" id="KAH7373372.1"/>
    </source>
</evidence>
<dbReference type="GO" id="GO:0003824">
    <property type="term" value="F:catalytic activity"/>
    <property type="evidence" value="ECO:0007669"/>
    <property type="project" value="InterPro"/>
</dbReference>
<accession>A0A8T2SUA6</accession>
<dbReference type="Pfam" id="PF00078">
    <property type="entry name" value="RVT_1"/>
    <property type="match status" value="1"/>
</dbReference>
<name>A0A8T2SUA6_CERRI</name>
<dbReference type="OrthoDB" id="1741243at2759"/>
<gene>
    <name evidence="2" type="ORF">KP509_17G052100</name>
</gene>
<dbReference type="PROSITE" id="PS50878">
    <property type="entry name" value="RT_POL"/>
    <property type="match status" value="1"/>
</dbReference>
<dbReference type="InterPro" id="IPR000477">
    <property type="entry name" value="RT_dom"/>
</dbReference>
<dbReference type="Pfam" id="PF03372">
    <property type="entry name" value="Exo_endo_phos"/>
    <property type="match status" value="1"/>
</dbReference>
<dbReference type="CDD" id="cd01650">
    <property type="entry name" value="RT_nLTR_like"/>
    <property type="match status" value="1"/>
</dbReference>
<feature type="domain" description="Reverse transcriptase" evidence="1">
    <location>
        <begin position="462"/>
        <end position="736"/>
    </location>
</feature>
<dbReference type="EMBL" id="CM035422">
    <property type="protein sequence ID" value="KAH7373372.1"/>
    <property type="molecule type" value="Genomic_DNA"/>
</dbReference>
<dbReference type="AlphaFoldDB" id="A0A8T2SUA6"/>
<dbReference type="SUPFAM" id="SSF56219">
    <property type="entry name" value="DNase I-like"/>
    <property type="match status" value="1"/>
</dbReference>
<sequence length="825" mass="95667">MLLHTKDFQLRYNGIKNNYSGCLFIVRKDIQFTVMFDDPHGRFIALHLTLHGISFVYINVYAPNSPTERIKTWKLLLQSILQCMHLTLWRDARFLLCGDFNMVDIQGDCKTTSSLISVWERETSQQILDLLNYTNLWGITGGHTIRYTFHSRSHKSAMSRMDRCYFSHVYSLSNASAMWIDATMLLSDHNPLLINLCDSHWEVNIPKNLRKIPLRLNHAWIQTSVFKSKVHNLIQQVLSLEFPACMKWETLVVSMQEVIRECGKYFTVTLAKPRVEAKRMVFYMTEKVNSRLILSEAEYMQLCDAYRCLQVIENNAIQSSKVRARYSEVNDLHASSKCFFDFLRAKRLKDTITMLEVDGLTFRDGKSIATVCTQHFQDLFAAPFKTDDVWFSSLQDALAFTPQILDTCMAVACEKGIIEEEVFIALQSLKNGKARGLDGITKEFVVAFWSSLKTLVVDVCNGIWRDQKMPYSFKLGKIKLISKVGVPKWLGDWRPITMMSIIYKIFAKIFALRLKPIIHKVVHPLQTGFINCRSIYDNIFFTQILMEHAISSNQQIVDMQIDFEKAFDRIRWDFIAIVLKKLGFGVKFSRLIYILAQDSASHVEINGRISDSFPIERSMCQGCPLSPLFYVLASSPMFYLPEAKMNSHSIHGISVFGTQQIAVGFADDTFIFAKAEHENVQNIIATLKPFSNASGLRINMKKSVLIDISARHFHSFICQGLKIEKGTIFRYLAYPFGSNVSTKDKIEWVLNRVRSKMILWHAMQWPMHTRIRIVQVFMHPYVMYYLLLLDWKKCHLHVFEGLLKNFLWNKRHNRALVLSAWEFIW</sequence>
<evidence type="ECO:0000313" key="3">
    <source>
        <dbReference type="Proteomes" id="UP000825935"/>
    </source>
</evidence>
<evidence type="ECO:0000259" key="1">
    <source>
        <dbReference type="PROSITE" id="PS50878"/>
    </source>
</evidence>